<reference evidence="4" key="2">
    <citation type="journal article" date="2017" name="Nat. Plants">
        <title>The Aegilops tauschii genome reveals multiple impacts of transposons.</title>
        <authorList>
            <person name="Zhao G."/>
            <person name="Zou C."/>
            <person name="Li K."/>
            <person name="Wang K."/>
            <person name="Li T."/>
            <person name="Gao L."/>
            <person name="Zhang X."/>
            <person name="Wang H."/>
            <person name="Yang Z."/>
            <person name="Liu X."/>
            <person name="Jiang W."/>
            <person name="Mao L."/>
            <person name="Kong X."/>
            <person name="Jiao Y."/>
            <person name="Jia J."/>
        </authorList>
    </citation>
    <scope>NUCLEOTIDE SEQUENCE [LARGE SCALE GENOMIC DNA]</scope>
    <source>
        <strain evidence="4">cv. AL8/78</strain>
    </source>
</reference>
<reference evidence="3" key="4">
    <citation type="submission" date="2019-03" db="UniProtKB">
        <authorList>
            <consortium name="EnsemblPlants"/>
        </authorList>
    </citation>
    <scope>IDENTIFICATION</scope>
</reference>
<reference evidence="3" key="3">
    <citation type="journal article" date="2017" name="Nature">
        <title>Genome sequence of the progenitor of the wheat D genome Aegilops tauschii.</title>
        <authorList>
            <person name="Luo M.C."/>
            <person name="Gu Y.Q."/>
            <person name="Puiu D."/>
            <person name="Wang H."/>
            <person name="Twardziok S.O."/>
            <person name="Deal K.R."/>
            <person name="Huo N."/>
            <person name="Zhu T."/>
            <person name="Wang L."/>
            <person name="Wang Y."/>
            <person name="McGuire P.E."/>
            <person name="Liu S."/>
            <person name="Long H."/>
            <person name="Ramasamy R.K."/>
            <person name="Rodriguez J.C."/>
            <person name="Van S.L."/>
            <person name="Yuan L."/>
            <person name="Wang Z."/>
            <person name="Xia Z."/>
            <person name="Xiao L."/>
            <person name="Anderson O.D."/>
            <person name="Ouyang S."/>
            <person name="Liang Y."/>
            <person name="Zimin A.V."/>
            <person name="Pertea G."/>
            <person name="Qi P."/>
            <person name="Bennetzen J.L."/>
            <person name="Dai X."/>
            <person name="Dawson M.W."/>
            <person name="Muller H.G."/>
            <person name="Kugler K."/>
            <person name="Rivarola-Duarte L."/>
            <person name="Spannagl M."/>
            <person name="Mayer K.F.X."/>
            <person name="Lu F.H."/>
            <person name="Bevan M.W."/>
            <person name="Leroy P."/>
            <person name="Li P."/>
            <person name="You F.M."/>
            <person name="Sun Q."/>
            <person name="Liu Z."/>
            <person name="Lyons E."/>
            <person name="Wicker T."/>
            <person name="Salzberg S.L."/>
            <person name="Devos K.M."/>
            <person name="Dvorak J."/>
        </authorList>
    </citation>
    <scope>NUCLEOTIDE SEQUENCE [LARGE SCALE GENOMIC DNA]</scope>
    <source>
        <strain evidence="3">cv. AL8/78</strain>
    </source>
</reference>
<dbReference type="AlphaFoldDB" id="A0A452XPT9"/>
<evidence type="ECO:0000313" key="4">
    <source>
        <dbReference type="Proteomes" id="UP000015105"/>
    </source>
</evidence>
<sequence length="299" mass="32930">MRGDRSAMRVTRGMHLEAKMGENAWRAGEVVWGNGHSYVLRWFDGGPDSERIRRTDVRPLPDPAVKLPADLATGDEVEVFHRNLWKRAVVVGAAGHGQFDVKIARSTEVLTADTSVLRPLMAYRGGEKGWVLIHKVTPSPSPSSFPHVCRFFLLLTASCPVSQPSSSLQDNEIPAESAVPWRPVAGKNIKSKANDNGGGKFAAHSTNLGLGKTKRSNYAVDADIVRDVKRFQGNNVFLAKREPAARYHDNNIEVMDVHPSHYLKKREQETSNHTKPNDEEIDVIGGGTDSDNDDDSNSS</sequence>
<feature type="compositionally biased region" description="Basic and acidic residues" evidence="1">
    <location>
        <begin position="265"/>
        <end position="278"/>
    </location>
</feature>
<feature type="compositionally biased region" description="Acidic residues" evidence="1">
    <location>
        <begin position="290"/>
        <end position="299"/>
    </location>
</feature>
<dbReference type="SMART" id="SM00743">
    <property type="entry name" value="Agenet"/>
    <property type="match status" value="2"/>
</dbReference>
<reference evidence="4" key="1">
    <citation type="journal article" date="2014" name="Science">
        <title>Ancient hybridizations among the ancestral genomes of bread wheat.</title>
        <authorList>
            <consortium name="International Wheat Genome Sequencing Consortium,"/>
            <person name="Marcussen T."/>
            <person name="Sandve S.R."/>
            <person name="Heier L."/>
            <person name="Spannagl M."/>
            <person name="Pfeifer M."/>
            <person name="Jakobsen K.S."/>
            <person name="Wulff B.B."/>
            <person name="Steuernagel B."/>
            <person name="Mayer K.F."/>
            <person name="Olsen O.A."/>
        </authorList>
    </citation>
    <scope>NUCLEOTIDE SEQUENCE [LARGE SCALE GENOMIC DNA]</scope>
    <source>
        <strain evidence="4">cv. AL8/78</strain>
    </source>
</reference>
<protein>
    <recommendedName>
        <fullName evidence="2">Agenet domain-containing protein</fullName>
    </recommendedName>
</protein>
<name>A0A452XPT9_AEGTS</name>
<keyword evidence="4" id="KW-1185">Reference proteome</keyword>
<evidence type="ECO:0000259" key="2">
    <source>
        <dbReference type="SMART" id="SM00743"/>
    </source>
</evidence>
<dbReference type="InterPro" id="IPR014002">
    <property type="entry name" value="Agenet_dom_plant"/>
</dbReference>
<reference evidence="3" key="5">
    <citation type="journal article" date="2021" name="G3 (Bethesda)">
        <title>Aegilops tauschii genome assembly Aet v5.0 features greater sequence contiguity and improved annotation.</title>
        <authorList>
            <person name="Wang L."/>
            <person name="Zhu T."/>
            <person name="Rodriguez J.C."/>
            <person name="Deal K.R."/>
            <person name="Dubcovsky J."/>
            <person name="McGuire P.E."/>
            <person name="Lux T."/>
            <person name="Spannagl M."/>
            <person name="Mayer K.F.X."/>
            <person name="Baldrich P."/>
            <person name="Meyers B.C."/>
            <person name="Huo N."/>
            <person name="Gu Y.Q."/>
            <person name="Zhou H."/>
            <person name="Devos K.M."/>
            <person name="Bennetzen J.L."/>
            <person name="Unver T."/>
            <person name="Budak H."/>
            <person name="Gulick P.J."/>
            <person name="Galiba G."/>
            <person name="Kalapos B."/>
            <person name="Nelson D.R."/>
            <person name="Li P."/>
            <person name="You F.M."/>
            <person name="Luo M.C."/>
            <person name="Dvorak J."/>
        </authorList>
    </citation>
    <scope>NUCLEOTIDE SEQUENCE [LARGE SCALE GENOMIC DNA]</scope>
    <source>
        <strain evidence="3">cv. AL8/78</strain>
    </source>
</reference>
<evidence type="ECO:0000256" key="1">
    <source>
        <dbReference type="SAM" id="MobiDB-lite"/>
    </source>
</evidence>
<feature type="domain" description="Agenet" evidence="2">
    <location>
        <begin position="8"/>
        <end position="65"/>
    </location>
</feature>
<evidence type="ECO:0000313" key="3">
    <source>
        <dbReference type="EnsemblPlants" id="AET1Gv20099800.2"/>
    </source>
</evidence>
<dbReference type="EnsemblPlants" id="AET1Gv20099800.2">
    <property type="protein sequence ID" value="AET1Gv20099800.2"/>
    <property type="gene ID" value="AET1Gv20099800"/>
</dbReference>
<feature type="region of interest" description="Disordered" evidence="1">
    <location>
        <begin position="265"/>
        <end position="299"/>
    </location>
</feature>
<dbReference type="Proteomes" id="UP000015105">
    <property type="component" value="Chromosome 1D"/>
</dbReference>
<feature type="domain" description="Agenet" evidence="2">
    <location>
        <begin position="69"/>
        <end position="125"/>
    </location>
</feature>
<organism evidence="3 4">
    <name type="scientific">Aegilops tauschii subsp. strangulata</name>
    <name type="common">Goatgrass</name>
    <dbReference type="NCBI Taxonomy" id="200361"/>
    <lineage>
        <taxon>Eukaryota</taxon>
        <taxon>Viridiplantae</taxon>
        <taxon>Streptophyta</taxon>
        <taxon>Embryophyta</taxon>
        <taxon>Tracheophyta</taxon>
        <taxon>Spermatophyta</taxon>
        <taxon>Magnoliopsida</taxon>
        <taxon>Liliopsida</taxon>
        <taxon>Poales</taxon>
        <taxon>Poaceae</taxon>
        <taxon>BOP clade</taxon>
        <taxon>Pooideae</taxon>
        <taxon>Triticodae</taxon>
        <taxon>Triticeae</taxon>
        <taxon>Triticinae</taxon>
        <taxon>Aegilops</taxon>
    </lineage>
</organism>
<accession>A0A452XPT9</accession>
<dbReference type="Gramene" id="AET1Gv20099800.2">
    <property type="protein sequence ID" value="AET1Gv20099800.2"/>
    <property type="gene ID" value="AET1Gv20099800"/>
</dbReference>
<proteinExistence type="predicted"/>